<dbReference type="GO" id="GO:0033499">
    <property type="term" value="P:galactose catabolic process via UDP-galactose, Leloir pathway"/>
    <property type="evidence" value="ECO:0007669"/>
    <property type="project" value="TreeGrafter"/>
</dbReference>
<dbReference type="GO" id="GO:0030246">
    <property type="term" value="F:carbohydrate binding"/>
    <property type="evidence" value="ECO:0007669"/>
    <property type="project" value="InterPro"/>
</dbReference>
<evidence type="ECO:0000313" key="13">
    <source>
        <dbReference type="Proteomes" id="UP001055091"/>
    </source>
</evidence>
<dbReference type="Pfam" id="PF01263">
    <property type="entry name" value="Aldose_epim"/>
    <property type="match status" value="1"/>
</dbReference>
<comment type="catalytic activity">
    <reaction evidence="1 8">
        <text>alpha-D-glucose = beta-D-glucose</text>
        <dbReference type="Rhea" id="RHEA:10264"/>
        <dbReference type="ChEBI" id="CHEBI:15903"/>
        <dbReference type="ChEBI" id="CHEBI:17925"/>
        <dbReference type="EC" id="5.1.3.3"/>
    </reaction>
</comment>
<dbReference type="InterPro" id="IPR047215">
    <property type="entry name" value="Galactose_mutarotase-like"/>
</dbReference>
<keyword evidence="6 8" id="KW-0413">Isomerase</keyword>
<gene>
    <name evidence="12" type="ORF">CE91St55_65400</name>
</gene>
<comment type="caution">
    <text evidence="12">The sequence shown here is derived from an EMBL/GenBank/DDBJ whole genome shotgun (WGS) entry which is preliminary data.</text>
</comment>
<evidence type="ECO:0000256" key="8">
    <source>
        <dbReference type="PIRNR" id="PIRNR005096"/>
    </source>
</evidence>
<feature type="active site" description="Proton donor" evidence="9">
    <location>
        <position position="176"/>
    </location>
</feature>
<dbReference type="PANTHER" id="PTHR10091:SF0">
    <property type="entry name" value="GALACTOSE MUTAROTASE"/>
    <property type="match status" value="1"/>
</dbReference>
<dbReference type="CDD" id="cd09019">
    <property type="entry name" value="galactose_mutarotase_like"/>
    <property type="match status" value="1"/>
</dbReference>
<dbReference type="AlphaFoldDB" id="A0AA37JNL0"/>
<dbReference type="Proteomes" id="UP001055091">
    <property type="component" value="Unassembled WGS sequence"/>
</dbReference>
<feature type="binding site" evidence="11">
    <location>
        <begin position="176"/>
        <end position="178"/>
    </location>
    <ligand>
        <name>beta-D-galactose</name>
        <dbReference type="ChEBI" id="CHEBI:27667"/>
    </ligand>
</feature>
<dbReference type="EC" id="5.1.3.3" evidence="4 8"/>
<dbReference type="PROSITE" id="PS00545">
    <property type="entry name" value="ALDOSE_1_EPIMERASE"/>
    <property type="match status" value="1"/>
</dbReference>
<feature type="binding site" evidence="11">
    <location>
        <begin position="80"/>
        <end position="81"/>
    </location>
    <ligand>
        <name>beta-D-galactose</name>
        <dbReference type="ChEBI" id="CHEBI:27667"/>
    </ligand>
</feature>
<dbReference type="Gene3D" id="2.70.98.10">
    <property type="match status" value="1"/>
</dbReference>
<name>A0AA37JNL0_9FIRM</name>
<dbReference type="GO" id="GO:0006006">
    <property type="term" value="P:glucose metabolic process"/>
    <property type="evidence" value="ECO:0007669"/>
    <property type="project" value="TreeGrafter"/>
</dbReference>
<dbReference type="InterPro" id="IPR018052">
    <property type="entry name" value="Ald1_epimerase_CS"/>
</dbReference>
<evidence type="ECO:0000256" key="6">
    <source>
        <dbReference type="ARBA" id="ARBA00023235"/>
    </source>
</evidence>
<comment type="similarity">
    <text evidence="3 8">Belongs to the aldose epimerase family.</text>
</comment>
<evidence type="ECO:0000256" key="9">
    <source>
        <dbReference type="PIRSR" id="PIRSR005096-1"/>
    </source>
</evidence>
<dbReference type="PANTHER" id="PTHR10091">
    <property type="entry name" value="ALDOSE-1-EPIMERASE"/>
    <property type="match status" value="1"/>
</dbReference>
<dbReference type="GO" id="GO:0004034">
    <property type="term" value="F:aldose 1-epimerase activity"/>
    <property type="evidence" value="ECO:0007669"/>
    <property type="project" value="UniProtKB-EC"/>
</dbReference>
<organism evidence="12 13">
    <name type="scientific">Hungatella hathewayi</name>
    <dbReference type="NCBI Taxonomy" id="154046"/>
    <lineage>
        <taxon>Bacteria</taxon>
        <taxon>Bacillati</taxon>
        <taxon>Bacillota</taxon>
        <taxon>Clostridia</taxon>
        <taxon>Lachnospirales</taxon>
        <taxon>Lachnospiraceae</taxon>
        <taxon>Hungatella</taxon>
    </lineage>
</organism>
<dbReference type="SUPFAM" id="SSF74650">
    <property type="entry name" value="Galactose mutarotase-like"/>
    <property type="match status" value="1"/>
</dbReference>
<dbReference type="EMBL" id="BQNJ01000002">
    <property type="protein sequence ID" value="GKH04559.1"/>
    <property type="molecule type" value="Genomic_DNA"/>
</dbReference>
<evidence type="ECO:0000256" key="4">
    <source>
        <dbReference type="ARBA" id="ARBA00013185"/>
    </source>
</evidence>
<accession>A0AA37JNL0</accession>
<dbReference type="RefSeq" id="WP_118041536.1">
    <property type="nucleotide sequence ID" value="NZ_BQNJ01000002.1"/>
</dbReference>
<proteinExistence type="inferred from homology"/>
<evidence type="ECO:0000256" key="11">
    <source>
        <dbReference type="PIRSR" id="PIRSR005096-3"/>
    </source>
</evidence>
<dbReference type="NCBIfam" id="NF008277">
    <property type="entry name" value="PRK11055.1"/>
    <property type="match status" value="1"/>
</dbReference>
<dbReference type="InterPro" id="IPR011013">
    <property type="entry name" value="Gal_mutarotase_sf_dom"/>
</dbReference>
<reference evidence="12" key="1">
    <citation type="submission" date="2022-01" db="EMBL/GenBank/DDBJ databases">
        <title>Novel bile acid biosynthetic pathways are enriched in the microbiome of centenarians.</title>
        <authorList>
            <person name="Sato Y."/>
            <person name="Atarashi K."/>
            <person name="Plichta R.D."/>
            <person name="Arai Y."/>
            <person name="Sasajima S."/>
            <person name="Kearney M.S."/>
            <person name="Suda W."/>
            <person name="Takeshita K."/>
            <person name="Sasaki T."/>
            <person name="Okamoto S."/>
            <person name="Skelly N.A."/>
            <person name="Okamura Y."/>
            <person name="Vlamakis H."/>
            <person name="Li Y."/>
            <person name="Tanoue T."/>
            <person name="Takei H."/>
            <person name="Nittono H."/>
            <person name="Narushima S."/>
            <person name="Irie J."/>
            <person name="Itoh H."/>
            <person name="Moriya K."/>
            <person name="Sugiura Y."/>
            <person name="Suematsu M."/>
            <person name="Moritoki N."/>
            <person name="Shibata S."/>
            <person name="Littman R.D."/>
            <person name="Fischbach A.M."/>
            <person name="Uwamino Y."/>
            <person name="Inoue T."/>
            <person name="Honda A."/>
            <person name="Hattori M."/>
            <person name="Murai T."/>
            <person name="Xavier J.R."/>
            <person name="Hirose N."/>
            <person name="Honda K."/>
        </authorList>
    </citation>
    <scope>NUCLEOTIDE SEQUENCE</scope>
    <source>
        <strain evidence="12">CE91-St55</strain>
    </source>
</reference>
<evidence type="ECO:0000256" key="3">
    <source>
        <dbReference type="ARBA" id="ARBA00006206"/>
    </source>
</evidence>
<dbReference type="PIRSF" id="PIRSF005096">
    <property type="entry name" value="GALM"/>
    <property type="match status" value="1"/>
</dbReference>
<evidence type="ECO:0000256" key="10">
    <source>
        <dbReference type="PIRSR" id="PIRSR005096-2"/>
    </source>
</evidence>
<dbReference type="InterPro" id="IPR008183">
    <property type="entry name" value="Aldose_1/G6P_1-epimerase"/>
</dbReference>
<evidence type="ECO:0000313" key="12">
    <source>
        <dbReference type="EMBL" id="GKH04559.1"/>
    </source>
</evidence>
<evidence type="ECO:0000256" key="2">
    <source>
        <dbReference type="ARBA" id="ARBA00005028"/>
    </source>
</evidence>
<feature type="binding site" evidence="10">
    <location>
        <position position="248"/>
    </location>
    <ligand>
        <name>beta-D-galactose</name>
        <dbReference type="ChEBI" id="CHEBI:27667"/>
    </ligand>
</feature>
<keyword evidence="7 8" id="KW-0119">Carbohydrate metabolism</keyword>
<sequence>MSITKELFGYTKDRKEIHRWTIENQRGNKISVLDYGCILQAVVVKDRYGKDIDVVLGFNSVEEYEQAGGFIGAVAGRVANRITGGCFELGGTCYELYKNDGNNHLHGGKEGFSRKIWDCMAKGQELCLKYISCDGEEGYPGTLLTLVRYIWTDDDTLTMECSYLSNRDTVVNLTNHSYFNLNGEGCENAMDQELAVSADFYTPVGTDGLVTGEIYKTGGTCFDFHSTRPLRNQCLESDPQIHATSGFDHNLILKGRNQIHLRGLESGVEMTMDTDSPGVQLYSGNYLRECTGKSGKRYGRRSGICLEPQFFPNSVNFTHFPTPFVEKNKWYTVKTKYHFYTSELWEQNNKEGKSNE</sequence>
<dbReference type="InterPro" id="IPR014718">
    <property type="entry name" value="GH-type_carb-bd"/>
</dbReference>
<evidence type="ECO:0000256" key="1">
    <source>
        <dbReference type="ARBA" id="ARBA00001614"/>
    </source>
</evidence>
<comment type="pathway">
    <text evidence="2 8">Carbohydrate metabolism; hexose metabolism.</text>
</comment>
<dbReference type="InterPro" id="IPR015443">
    <property type="entry name" value="Aldose_1-epimerase"/>
</dbReference>
<evidence type="ECO:0000256" key="7">
    <source>
        <dbReference type="ARBA" id="ARBA00023277"/>
    </source>
</evidence>
<feature type="active site" description="Proton acceptor" evidence="9">
    <location>
        <position position="307"/>
    </location>
</feature>
<dbReference type="GO" id="GO:0005737">
    <property type="term" value="C:cytoplasm"/>
    <property type="evidence" value="ECO:0007669"/>
    <property type="project" value="TreeGrafter"/>
</dbReference>
<evidence type="ECO:0000256" key="5">
    <source>
        <dbReference type="ARBA" id="ARBA00014165"/>
    </source>
</evidence>
<protein>
    <recommendedName>
        <fullName evidence="5 8">Aldose 1-epimerase</fullName>
        <ecNumber evidence="4 8">5.1.3.3</ecNumber>
    </recommendedName>
</protein>